<name>A0A6J4ILG7_9BACT</name>
<gene>
    <name evidence="1" type="ORF">AVDCRST_MAG42-2728</name>
</gene>
<dbReference type="EMBL" id="CADCTA010000086">
    <property type="protein sequence ID" value="CAA9254993.1"/>
    <property type="molecule type" value="Genomic_DNA"/>
</dbReference>
<reference evidence="1" key="1">
    <citation type="submission" date="2020-02" db="EMBL/GenBank/DDBJ databases">
        <authorList>
            <person name="Meier V. D."/>
        </authorList>
    </citation>
    <scope>NUCLEOTIDE SEQUENCE</scope>
    <source>
        <strain evidence="1">AVDCRST_MAG42</strain>
    </source>
</reference>
<accession>A0A6J4ILG7</accession>
<dbReference type="AlphaFoldDB" id="A0A6J4ILG7"/>
<organism evidence="1">
    <name type="scientific">uncultured Chthoniobacterales bacterium</name>
    <dbReference type="NCBI Taxonomy" id="1836801"/>
    <lineage>
        <taxon>Bacteria</taxon>
        <taxon>Pseudomonadati</taxon>
        <taxon>Verrucomicrobiota</taxon>
        <taxon>Spartobacteria</taxon>
        <taxon>Chthoniobacterales</taxon>
        <taxon>environmental samples</taxon>
    </lineage>
</organism>
<protein>
    <submittedName>
        <fullName evidence="1">Uncharacterized protein</fullName>
    </submittedName>
</protein>
<evidence type="ECO:0000313" key="1">
    <source>
        <dbReference type="EMBL" id="CAA9254993.1"/>
    </source>
</evidence>
<sequence length="208" mass="21426">MRVAGRGDHNPAVTCVAGCDDHNPAVTHVAACGDHNPAVTHVAGRGDHDPAVTRVAGRGDHNPAVGRVAGRGDHNPAASVLPDAAITIPAVILSRGDDEGPHAGCCAWLSVAQGSSPCARSLAVCAARDDRRAATITCKARQCRFRCSDTSGESLRRPTPAAMLSAPSARRVIVHDPPAFRQFAEQQGETAVRLVALPIQAPAADGHG</sequence>
<proteinExistence type="predicted"/>